<dbReference type="EMBL" id="OR343188">
    <property type="protein sequence ID" value="WNL49798.1"/>
    <property type="molecule type" value="Genomic_DNA"/>
</dbReference>
<organism evidence="1">
    <name type="scientific">Marseillevirus sp</name>
    <dbReference type="NCBI Taxonomy" id="2809551"/>
    <lineage>
        <taxon>Viruses</taxon>
        <taxon>Varidnaviria</taxon>
        <taxon>Bamfordvirae</taxon>
        <taxon>Nucleocytoviricota</taxon>
        <taxon>Megaviricetes</taxon>
        <taxon>Pimascovirales</taxon>
        <taxon>Pimascovirales incertae sedis</taxon>
        <taxon>Marseilleviridae</taxon>
        <taxon>Marseillevirus</taxon>
    </lineage>
</organism>
<sequence>MEKYNKILSELKFLSKLRKGEKIMVKTMTVQQGDFFSGLYRTFVGETREATLDFICEVWDKTVELICDEETTEECRKSLCENLNESRKGVISLIGTYEDDRYFCSRLESLVATTENQIIQKVPSFSLCITKENAGLARTIQAQEASLRKI</sequence>
<accession>A0AA96IXL2</accession>
<protein>
    <submittedName>
        <fullName evidence="1">Uncharacterized protein</fullName>
    </submittedName>
</protein>
<name>A0AA96IXL2_9VIRU</name>
<evidence type="ECO:0000313" key="1">
    <source>
        <dbReference type="EMBL" id="WNL49798.1"/>
    </source>
</evidence>
<reference evidence="1" key="1">
    <citation type="submission" date="2023-07" db="EMBL/GenBank/DDBJ databases">
        <authorList>
            <person name="Xia Y."/>
        </authorList>
    </citation>
    <scope>NUCLEOTIDE SEQUENCE</scope>
    <source>
        <strain evidence="1">F</strain>
    </source>
</reference>
<gene>
    <name evidence="1" type="ORF">MarFTMF_282</name>
</gene>
<proteinExistence type="predicted"/>